<keyword evidence="1" id="KW-0472">Membrane</keyword>
<evidence type="ECO:0000256" key="1">
    <source>
        <dbReference type="SAM" id="Phobius"/>
    </source>
</evidence>
<reference evidence="2" key="2">
    <citation type="submission" date="2020-09" db="EMBL/GenBank/DDBJ databases">
        <authorList>
            <person name="Blom J."/>
        </authorList>
    </citation>
    <scope>NUCLEOTIDE SEQUENCE</scope>
    <source>
        <strain evidence="2">No.66</strain>
    </source>
</reference>
<name>A0A1J1JL02_PLAAG</name>
<sequence>MFLAVLVMEEGIFSIIDVITGLHLPNSISLVVLLVLLSWCLED</sequence>
<accession>A0A1J1JL02</accession>
<protein>
    <submittedName>
        <fullName evidence="3">Uncharacterized protein</fullName>
    </submittedName>
</protein>
<dbReference type="Proteomes" id="UP001153761">
    <property type="component" value="Chromosome"/>
</dbReference>
<keyword evidence="1" id="KW-0812">Transmembrane</keyword>
<dbReference type="EMBL" id="LO018304">
    <property type="protein sequence ID" value="CUM62256.1"/>
    <property type="molecule type" value="Genomic_DNA"/>
</dbReference>
<organism evidence="3">
    <name type="scientific">Planktothrix agardhii</name>
    <name type="common">Oscillatoria agardhii</name>
    <dbReference type="NCBI Taxonomy" id="1160"/>
    <lineage>
        <taxon>Bacteria</taxon>
        <taxon>Bacillati</taxon>
        <taxon>Cyanobacteriota</taxon>
        <taxon>Cyanophyceae</taxon>
        <taxon>Oscillatoriophycideae</taxon>
        <taxon>Oscillatoriales</taxon>
        <taxon>Microcoleaceae</taxon>
        <taxon>Planktothrix</taxon>
    </lineage>
</organism>
<evidence type="ECO:0000313" key="3">
    <source>
        <dbReference type="EMBL" id="CUM62256.1"/>
    </source>
</evidence>
<gene>
    <name evidence="2" type="ORF">PANO66_00046</name>
    <name evidence="3" type="ORF">PLAM_4291</name>
</gene>
<feature type="transmembrane region" description="Helical" evidence="1">
    <location>
        <begin position="12"/>
        <end position="41"/>
    </location>
</feature>
<dbReference type="EMBL" id="LR882963">
    <property type="protein sequence ID" value="CAD5911080.1"/>
    <property type="molecule type" value="Genomic_DNA"/>
</dbReference>
<reference evidence="3" key="1">
    <citation type="submission" date="2015-09" db="EMBL/GenBank/DDBJ databases">
        <authorList>
            <person name="Jackson K.R."/>
            <person name="Lunt B.L."/>
            <person name="Fisher J.N.B."/>
            <person name="Gardner A.V."/>
            <person name="Bailey M.E."/>
            <person name="Deus L.M."/>
            <person name="Earl A.S."/>
            <person name="Gibby P.D."/>
            <person name="Hartmann K.A."/>
            <person name="Liu J.E."/>
            <person name="Manci A.M."/>
            <person name="Nielsen D.A."/>
            <person name="Solomon M.B."/>
            <person name="Breakwell D.P."/>
            <person name="Burnett S.H."/>
            <person name="Grose J.H."/>
        </authorList>
    </citation>
    <scope>NUCLEOTIDE SEQUENCE</scope>
    <source>
        <strain evidence="3">7805</strain>
    </source>
</reference>
<proteinExistence type="predicted"/>
<evidence type="ECO:0000313" key="2">
    <source>
        <dbReference type="EMBL" id="CAD5911080.1"/>
    </source>
</evidence>
<dbReference type="AlphaFoldDB" id="A0A1J1JL02"/>
<keyword evidence="1" id="KW-1133">Transmembrane helix</keyword>